<gene>
    <name evidence="2" type="ORF">ENI32_04085</name>
</gene>
<dbReference type="Pfam" id="PF01609">
    <property type="entry name" value="DDE_Tnp_1"/>
    <property type="match status" value="1"/>
</dbReference>
<reference evidence="2" key="1">
    <citation type="journal article" date="2020" name="mSystems">
        <title>Genome- and Community-Level Interaction Insights into Carbon Utilization and Element Cycling Functions of Hydrothermarchaeota in Hydrothermal Sediment.</title>
        <authorList>
            <person name="Zhou Z."/>
            <person name="Liu Y."/>
            <person name="Xu W."/>
            <person name="Pan J."/>
            <person name="Luo Z.H."/>
            <person name="Li M."/>
        </authorList>
    </citation>
    <scope>NUCLEOTIDE SEQUENCE [LARGE SCALE GENOMIC DNA]</scope>
    <source>
        <strain evidence="2">HyVt-386</strain>
    </source>
</reference>
<feature type="domain" description="Transposase IS4-like" evidence="1">
    <location>
        <begin position="121"/>
        <end position="324"/>
    </location>
</feature>
<name>A0A7J2S0R8_9EURY</name>
<dbReference type="InterPro" id="IPR012337">
    <property type="entry name" value="RNaseH-like_sf"/>
</dbReference>
<dbReference type="Proteomes" id="UP000885936">
    <property type="component" value="Unassembled WGS sequence"/>
</dbReference>
<evidence type="ECO:0000259" key="1">
    <source>
        <dbReference type="Pfam" id="PF01609"/>
    </source>
</evidence>
<dbReference type="GO" id="GO:0006313">
    <property type="term" value="P:DNA transposition"/>
    <property type="evidence" value="ECO:0007669"/>
    <property type="project" value="InterPro"/>
</dbReference>
<dbReference type="EMBL" id="DRIE01000071">
    <property type="protein sequence ID" value="HEC57048.1"/>
    <property type="molecule type" value="Genomic_DNA"/>
</dbReference>
<evidence type="ECO:0000313" key="2">
    <source>
        <dbReference type="EMBL" id="HEC57048.1"/>
    </source>
</evidence>
<comment type="caution">
    <text evidence="2">The sequence shown here is derived from an EMBL/GenBank/DDBJ whole genome shotgun (WGS) entry which is preliminary data.</text>
</comment>
<dbReference type="GO" id="GO:0004803">
    <property type="term" value="F:transposase activity"/>
    <property type="evidence" value="ECO:0007669"/>
    <property type="project" value="InterPro"/>
</dbReference>
<dbReference type="SUPFAM" id="SSF53098">
    <property type="entry name" value="Ribonuclease H-like"/>
    <property type="match status" value="1"/>
</dbReference>
<proteinExistence type="predicted"/>
<dbReference type="PANTHER" id="PTHR34614:SF2">
    <property type="entry name" value="TRANSPOSASE IS4-LIKE DOMAIN-CONTAINING PROTEIN"/>
    <property type="match status" value="1"/>
</dbReference>
<organism evidence="2">
    <name type="scientific">Candidatus Syntropharchaeum butanivorans</name>
    <dbReference type="NCBI Taxonomy" id="1839936"/>
    <lineage>
        <taxon>Archaea</taxon>
        <taxon>Methanobacteriati</taxon>
        <taxon>Methanobacteriota</taxon>
        <taxon>Stenosarchaea group</taxon>
        <taxon>Methanomicrobia</taxon>
        <taxon>Methanosarcinales</taxon>
        <taxon>ANME-2 cluster</taxon>
        <taxon>Candidatus Syntropharchaeum</taxon>
    </lineage>
</organism>
<sequence>MIEKREKKISVKQYGNALLLHSVMKGLIPSLKAFESWREVYALALVRIMGYTPLKRVKTAWEKLYMDIRPNLNPKKLSSVLKEVGLDREGQGAVFKALMNERNFIYDLSVVFTRSSINLAETGYNKDGIHLPQINLALLYSMKGLPAMIRALPGSIRDITSLYNTVEEIRSNFNSELILILDRGSFSEEAMDFLLDKGLSFVIPARRNSRLYGVEIEINEHFFYRERLIKAGKGRSEKFYLYLFEDVTLRAEEEINLYRMLDDGKISREELDKRLERAGKILLISDLDLKPEDIFLIYKQRGSVEKAFDAYKNLLHADRITCRAIRLCSGIYSYLSLLSMDTVSSR</sequence>
<accession>A0A7J2S0R8</accession>
<dbReference type="AlphaFoldDB" id="A0A7J2S0R8"/>
<dbReference type="GO" id="GO:0003677">
    <property type="term" value="F:DNA binding"/>
    <property type="evidence" value="ECO:0007669"/>
    <property type="project" value="InterPro"/>
</dbReference>
<dbReference type="PANTHER" id="PTHR34614">
    <property type="match status" value="1"/>
</dbReference>
<dbReference type="InterPro" id="IPR002559">
    <property type="entry name" value="Transposase_11"/>
</dbReference>
<protein>
    <recommendedName>
        <fullName evidence="1">Transposase IS4-like domain-containing protein</fullName>
    </recommendedName>
</protein>